<keyword evidence="3" id="KW-1185">Reference proteome</keyword>
<dbReference type="InterPro" id="IPR029058">
    <property type="entry name" value="AB_hydrolase_fold"/>
</dbReference>
<sequence>MGNAESIKEKIGFVFIHGAGLEGRIWKRVAESLDRPRLLVDFPLRQSAMESRRELTLHDYAKDVQRQIKEWEVKRFIIVAHSLGGVVALQAAELFSERLAGFVAVGAAIPNKGGSFLSILPLPKRLLMSIILRLAGTKPPESAIRAGLCNDLSLEQVDEIIQRFVPESVRVYTDSVKAVLPEVPRLYVKLTNDKEFGQPLQDRMIRNLSPERVVTLNTGHMPMLSDPDGLSVILKDIASEWV</sequence>
<feature type="domain" description="AB hydrolase-1" evidence="1">
    <location>
        <begin position="13"/>
        <end position="229"/>
    </location>
</feature>
<protein>
    <submittedName>
        <fullName evidence="2">Alpha/beta hydrolase</fullName>
    </submittedName>
</protein>
<dbReference type="AlphaFoldDB" id="A0A4Y8LS38"/>
<evidence type="ECO:0000313" key="2">
    <source>
        <dbReference type="EMBL" id="TFE23736.1"/>
    </source>
</evidence>
<evidence type="ECO:0000259" key="1">
    <source>
        <dbReference type="Pfam" id="PF12697"/>
    </source>
</evidence>
<organism evidence="2 3">
    <name type="scientific">Cohnella luojiensis</name>
    <dbReference type="NCBI Taxonomy" id="652876"/>
    <lineage>
        <taxon>Bacteria</taxon>
        <taxon>Bacillati</taxon>
        <taxon>Bacillota</taxon>
        <taxon>Bacilli</taxon>
        <taxon>Bacillales</taxon>
        <taxon>Paenibacillaceae</taxon>
        <taxon>Cohnella</taxon>
    </lineage>
</organism>
<dbReference type="SUPFAM" id="SSF53474">
    <property type="entry name" value="alpha/beta-Hydrolases"/>
    <property type="match status" value="1"/>
</dbReference>
<name>A0A4Y8LS38_9BACL</name>
<comment type="caution">
    <text evidence="2">The sequence shown here is derived from an EMBL/GenBank/DDBJ whole genome shotgun (WGS) entry which is preliminary data.</text>
</comment>
<dbReference type="EMBL" id="SOMN01000031">
    <property type="protein sequence ID" value="TFE23736.1"/>
    <property type="molecule type" value="Genomic_DNA"/>
</dbReference>
<dbReference type="InterPro" id="IPR000073">
    <property type="entry name" value="AB_hydrolase_1"/>
</dbReference>
<dbReference type="OrthoDB" id="9112061at2"/>
<dbReference type="InterPro" id="IPR052897">
    <property type="entry name" value="Sec-Metab_Biosynth_Hydrolase"/>
</dbReference>
<keyword evidence="2" id="KW-0378">Hydrolase</keyword>
<gene>
    <name evidence="2" type="ORF">E2980_18040</name>
</gene>
<dbReference type="Gene3D" id="3.40.50.1820">
    <property type="entry name" value="alpha/beta hydrolase"/>
    <property type="match status" value="1"/>
</dbReference>
<reference evidence="2 3" key="1">
    <citation type="submission" date="2019-03" db="EMBL/GenBank/DDBJ databases">
        <title>Cohnella endophytica sp. nov., a novel endophytic bacterium isolated from bark of Sonneratia apetala.</title>
        <authorList>
            <person name="Tuo L."/>
        </authorList>
    </citation>
    <scope>NUCLEOTIDE SEQUENCE [LARGE SCALE GENOMIC DNA]</scope>
    <source>
        <strain evidence="2 3">CCTCC AB 208254</strain>
    </source>
</reference>
<dbReference type="Proteomes" id="UP000297900">
    <property type="component" value="Unassembled WGS sequence"/>
</dbReference>
<dbReference type="PANTHER" id="PTHR37017:SF11">
    <property type="entry name" value="ESTERASE_LIPASE_THIOESTERASE DOMAIN-CONTAINING PROTEIN"/>
    <property type="match status" value="1"/>
</dbReference>
<dbReference type="RefSeq" id="WP_135153636.1">
    <property type="nucleotide sequence ID" value="NZ_SOMN01000031.1"/>
</dbReference>
<dbReference type="PANTHER" id="PTHR37017">
    <property type="entry name" value="AB HYDROLASE-1 DOMAIN-CONTAINING PROTEIN-RELATED"/>
    <property type="match status" value="1"/>
</dbReference>
<evidence type="ECO:0000313" key="3">
    <source>
        <dbReference type="Proteomes" id="UP000297900"/>
    </source>
</evidence>
<dbReference type="Pfam" id="PF12697">
    <property type="entry name" value="Abhydrolase_6"/>
    <property type="match status" value="1"/>
</dbReference>
<proteinExistence type="predicted"/>
<accession>A0A4Y8LS38</accession>
<dbReference type="GO" id="GO:0016787">
    <property type="term" value="F:hydrolase activity"/>
    <property type="evidence" value="ECO:0007669"/>
    <property type="project" value="UniProtKB-KW"/>
</dbReference>